<dbReference type="AlphaFoldDB" id="A0A195DT64"/>
<gene>
    <name evidence="1" type="ORF">ALC57_11640</name>
</gene>
<evidence type="ECO:0000313" key="1">
    <source>
        <dbReference type="EMBL" id="KYN16115.1"/>
    </source>
</evidence>
<organism evidence="1 2">
    <name type="scientific">Trachymyrmex cornetzi</name>
    <dbReference type="NCBI Taxonomy" id="471704"/>
    <lineage>
        <taxon>Eukaryota</taxon>
        <taxon>Metazoa</taxon>
        <taxon>Ecdysozoa</taxon>
        <taxon>Arthropoda</taxon>
        <taxon>Hexapoda</taxon>
        <taxon>Insecta</taxon>
        <taxon>Pterygota</taxon>
        <taxon>Neoptera</taxon>
        <taxon>Endopterygota</taxon>
        <taxon>Hymenoptera</taxon>
        <taxon>Apocrita</taxon>
        <taxon>Aculeata</taxon>
        <taxon>Formicoidea</taxon>
        <taxon>Formicidae</taxon>
        <taxon>Myrmicinae</taxon>
        <taxon>Trachymyrmex</taxon>
    </lineage>
</organism>
<dbReference type="Proteomes" id="UP000078492">
    <property type="component" value="Unassembled WGS sequence"/>
</dbReference>
<protein>
    <submittedName>
        <fullName evidence="1">Uncharacterized protein</fullName>
    </submittedName>
</protein>
<sequence length="199" mass="21957">TIEIDHFSILLLDLGVPLKPRCIYNIAKSCVSKKQRALIPVMSVAPNSSNHEKKRYLPPGDTNKSAGLEHEGFHCEWEREIRTCRATGLLQATSLESPQPFSSVHPILLAARCSADLYDSTKLSILSGATFTTPPPPFDVIIPFTLGVHIFPTPDVPTARDNNRTDLVAHRSSTTIRSVLVTRRCDAPTRSLSPRFFPG</sequence>
<accession>A0A195DT64</accession>
<evidence type="ECO:0000313" key="2">
    <source>
        <dbReference type="Proteomes" id="UP000078492"/>
    </source>
</evidence>
<reference evidence="1 2" key="1">
    <citation type="submission" date="2015-09" db="EMBL/GenBank/DDBJ databases">
        <title>Trachymyrmex cornetzi WGS genome.</title>
        <authorList>
            <person name="Nygaard S."/>
            <person name="Hu H."/>
            <person name="Boomsma J."/>
            <person name="Zhang G."/>
        </authorList>
    </citation>
    <scope>NUCLEOTIDE SEQUENCE [LARGE SCALE GENOMIC DNA]</scope>
    <source>
        <strain evidence="1">Tcor2-1</strain>
        <tissue evidence="1">Whole body</tissue>
    </source>
</reference>
<proteinExistence type="predicted"/>
<name>A0A195DT64_9HYME</name>
<feature type="non-terminal residue" evidence="1">
    <location>
        <position position="1"/>
    </location>
</feature>
<keyword evidence="2" id="KW-1185">Reference proteome</keyword>
<dbReference type="EMBL" id="KQ980419">
    <property type="protein sequence ID" value="KYN16115.1"/>
    <property type="molecule type" value="Genomic_DNA"/>
</dbReference>